<protein>
    <recommendedName>
        <fullName evidence="5">OmpA-like domain-containing protein</fullName>
    </recommendedName>
</protein>
<dbReference type="Proteomes" id="UP000808337">
    <property type="component" value="Unassembled WGS sequence"/>
</dbReference>
<reference evidence="3 4" key="1">
    <citation type="submission" date="2020-10" db="EMBL/GenBank/DDBJ databases">
        <title>Connecting structure to function with the recovery of over 1000 high-quality activated sludge metagenome-assembled genomes encoding full-length rRNA genes using long-read sequencing.</title>
        <authorList>
            <person name="Singleton C.M."/>
            <person name="Petriglieri F."/>
            <person name="Kristensen J.M."/>
            <person name="Kirkegaard R.H."/>
            <person name="Michaelsen T.Y."/>
            <person name="Andersen M.H."/>
            <person name="Karst S.M."/>
            <person name="Dueholm M.S."/>
            <person name="Nielsen P.H."/>
            <person name="Albertsen M."/>
        </authorList>
    </citation>
    <scope>NUCLEOTIDE SEQUENCE [LARGE SCALE GENOMIC DNA]</scope>
    <source>
        <strain evidence="3">Ribe_18-Q3-R11-54_MAXAC.273</strain>
    </source>
</reference>
<feature type="chain" id="PRO_5039128931" description="OmpA-like domain-containing protein" evidence="2">
    <location>
        <begin position="26"/>
        <end position="800"/>
    </location>
</feature>
<dbReference type="SUPFAM" id="SSF48452">
    <property type="entry name" value="TPR-like"/>
    <property type="match status" value="1"/>
</dbReference>
<dbReference type="InterPro" id="IPR036737">
    <property type="entry name" value="OmpA-like_sf"/>
</dbReference>
<evidence type="ECO:0000256" key="2">
    <source>
        <dbReference type="SAM" id="SignalP"/>
    </source>
</evidence>
<dbReference type="AlphaFoldDB" id="A0A9D7XRX6"/>
<feature type="signal peptide" evidence="2">
    <location>
        <begin position="1"/>
        <end position="25"/>
    </location>
</feature>
<dbReference type="Gene3D" id="3.30.1330.60">
    <property type="entry name" value="OmpA-like domain"/>
    <property type="match status" value="1"/>
</dbReference>
<evidence type="ECO:0000313" key="3">
    <source>
        <dbReference type="EMBL" id="MBK9981162.1"/>
    </source>
</evidence>
<organism evidence="3 4">
    <name type="scientific">Candidatus Opimibacter skivensis</name>
    <dbReference type="NCBI Taxonomy" id="2982028"/>
    <lineage>
        <taxon>Bacteria</taxon>
        <taxon>Pseudomonadati</taxon>
        <taxon>Bacteroidota</taxon>
        <taxon>Saprospiria</taxon>
        <taxon>Saprospirales</taxon>
        <taxon>Saprospiraceae</taxon>
        <taxon>Candidatus Opimibacter</taxon>
    </lineage>
</organism>
<accession>A0A9D7XRX6</accession>
<feature type="region of interest" description="Disordered" evidence="1">
    <location>
        <begin position="764"/>
        <end position="788"/>
    </location>
</feature>
<proteinExistence type="predicted"/>
<evidence type="ECO:0000256" key="1">
    <source>
        <dbReference type="SAM" id="MobiDB-lite"/>
    </source>
</evidence>
<sequence>MRPLILTTLLSLFLIQAASSQTLNAYRKGAEEAMVKKDYFTAYNFLRTAHEIEENNIEITYKLAEAARLYSAFTRAEEFYQAVADSKDANDYPATTFWLGYVKERLGKYQDALDLYKIYISEHNGDDAELTTMAQKHTEIAQWAIEELKNKDTSLVLIHLGTEVNTTFSEFGAHQEDSILYYTSLRFLVEQAAHPDKPYSKVLKSVEDKEGVLDSMINDSYLHTANTAFNAAKDRVFYSLCEYINASEIRCDLYYRDIVDGVYGIAQKLPDPINVSGYTNTQPCVGYDPKSGKEVLYFVSDRPGGKGRQDIWYCTIVDKDNFTAPENLAALNTPETDNSPFYHRASNTLYFGSQGYLGFGGLDVFKSENNSGTWGEVINLGSPTNSSLDDAFYSLSDNEKKGYFSSNRLGSMYLSPEDEACCYDIYYFTKEPINVTVKVITFNKQTGDTLNNVLVNLKESDVYAGTFPTLDTNVVIIPVKRNANYTVVGEKREFLPDSASFTTEGLKESTEIVKKLYLEPAQRVILVRTFEKRNRLPLEGARVELMEMPNGAPRVKQETFATQYTFLAPPKTNMKATGSKKGYLPASKTFNTSDDLGHDTLVIDLYLELGNLEDFLPLAIYFDNDVPGRRSKSETATERYLETFTPYAAARADFIKKYSAGAPTNEKAAATKAISDFFDNDLAGGRREFESFMHILEQYLHEGLTFTIYLKGYTSPLASHEYNKSLGNRRISSIQNEFKSFRDGILWKYMESGDLVVTQKSFGEETAPASVSDDRKNVRKSIYSPEASKERRVEIIEIEK</sequence>
<comment type="caution">
    <text evidence="3">The sequence shown here is derived from an EMBL/GenBank/DDBJ whole genome shotgun (WGS) entry which is preliminary data.</text>
</comment>
<dbReference type="EMBL" id="JADKGY010000001">
    <property type="protein sequence ID" value="MBK9981162.1"/>
    <property type="molecule type" value="Genomic_DNA"/>
</dbReference>
<evidence type="ECO:0008006" key="5">
    <source>
        <dbReference type="Google" id="ProtNLM"/>
    </source>
</evidence>
<name>A0A9D7XRX6_9BACT</name>
<evidence type="ECO:0000313" key="4">
    <source>
        <dbReference type="Proteomes" id="UP000808337"/>
    </source>
</evidence>
<dbReference type="Gene3D" id="1.25.40.10">
    <property type="entry name" value="Tetratricopeptide repeat domain"/>
    <property type="match status" value="1"/>
</dbReference>
<dbReference type="InterPro" id="IPR011990">
    <property type="entry name" value="TPR-like_helical_dom_sf"/>
</dbReference>
<gene>
    <name evidence="3" type="ORF">IPP15_01830</name>
</gene>
<keyword evidence="2" id="KW-0732">Signal</keyword>